<evidence type="ECO:0000313" key="14">
    <source>
        <dbReference type="EMBL" id="MDF9408311.1"/>
    </source>
</evidence>
<keyword evidence="4" id="KW-0645">Protease</keyword>
<keyword evidence="7" id="KW-0378">Hydrolase</keyword>
<reference evidence="14" key="1">
    <citation type="submission" date="2022-02" db="EMBL/GenBank/DDBJ databases">
        <authorList>
            <person name="Leng L."/>
        </authorList>
    </citation>
    <scope>NUCLEOTIDE SEQUENCE</scope>
    <source>
        <strain evidence="14">JI</strain>
    </source>
</reference>
<feature type="transmembrane region" description="Helical" evidence="12">
    <location>
        <begin position="155"/>
        <end position="176"/>
    </location>
</feature>
<evidence type="ECO:0000256" key="11">
    <source>
        <dbReference type="ARBA" id="ARBA00023136"/>
    </source>
</evidence>
<evidence type="ECO:0000256" key="3">
    <source>
        <dbReference type="ARBA" id="ARBA00007931"/>
    </source>
</evidence>
<dbReference type="PANTHER" id="PTHR39188">
    <property type="entry name" value="MEMBRANE-ASSOCIATED ZINC METALLOPROTEASE M50B"/>
    <property type="match status" value="1"/>
</dbReference>
<keyword evidence="10" id="KW-0482">Metalloprotease</keyword>
<dbReference type="AlphaFoldDB" id="A0A9X4H2E4"/>
<feature type="transmembrane region" description="Helical" evidence="12">
    <location>
        <begin position="84"/>
        <end position="104"/>
    </location>
</feature>
<dbReference type="InterPro" id="IPR008915">
    <property type="entry name" value="Peptidase_M50"/>
</dbReference>
<keyword evidence="5 12" id="KW-0812">Transmembrane</keyword>
<evidence type="ECO:0000256" key="2">
    <source>
        <dbReference type="ARBA" id="ARBA00004141"/>
    </source>
</evidence>
<comment type="cofactor">
    <cofactor evidence="1">
        <name>Zn(2+)</name>
        <dbReference type="ChEBI" id="CHEBI:29105"/>
    </cofactor>
</comment>
<name>A0A9X4H2E4_9FIRM</name>
<protein>
    <submittedName>
        <fullName evidence="14">M50 family metallopeptidase</fullName>
    </submittedName>
</protein>
<evidence type="ECO:0000256" key="4">
    <source>
        <dbReference type="ARBA" id="ARBA00022670"/>
    </source>
</evidence>
<keyword evidence="6" id="KW-0479">Metal-binding</keyword>
<dbReference type="PANTHER" id="PTHR39188:SF3">
    <property type="entry name" value="STAGE IV SPORULATION PROTEIN FB"/>
    <property type="match status" value="1"/>
</dbReference>
<evidence type="ECO:0000256" key="8">
    <source>
        <dbReference type="ARBA" id="ARBA00022833"/>
    </source>
</evidence>
<feature type="domain" description="Peptidase M50" evidence="13">
    <location>
        <begin position="37"/>
        <end position="101"/>
    </location>
</feature>
<evidence type="ECO:0000313" key="15">
    <source>
        <dbReference type="Proteomes" id="UP001154312"/>
    </source>
</evidence>
<dbReference type="GO" id="GO:0016020">
    <property type="term" value="C:membrane"/>
    <property type="evidence" value="ECO:0007669"/>
    <property type="project" value="UniProtKB-SubCell"/>
</dbReference>
<accession>A0A9X4H2E4</accession>
<dbReference type="GO" id="GO:0046872">
    <property type="term" value="F:metal ion binding"/>
    <property type="evidence" value="ECO:0007669"/>
    <property type="project" value="UniProtKB-KW"/>
</dbReference>
<evidence type="ECO:0000256" key="9">
    <source>
        <dbReference type="ARBA" id="ARBA00022989"/>
    </source>
</evidence>
<feature type="transmembrane region" description="Helical" evidence="12">
    <location>
        <begin position="16"/>
        <end position="42"/>
    </location>
</feature>
<feature type="transmembrane region" description="Helical" evidence="12">
    <location>
        <begin position="116"/>
        <end position="134"/>
    </location>
</feature>
<evidence type="ECO:0000256" key="7">
    <source>
        <dbReference type="ARBA" id="ARBA00022801"/>
    </source>
</evidence>
<evidence type="ECO:0000259" key="13">
    <source>
        <dbReference type="Pfam" id="PF02163"/>
    </source>
</evidence>
<dbReference type="Proteomes" id="UP001154312">
    <property type="component" value="Unassembled WGS sequence"/>
</dbReference>
<evidence type="ECO:0000256" key="12">
    <source>
        <dbReference type="SAM" id="Phobius"/>
    </source>
</evidence>
<keyword evidence="9 12" id="KW-1133">Transmembrane helix</keyword>
<comment type="subcellular location">
    <subcellularLocation>
        <location evidence="2">Membrane</location>
        <topology evidence="2">Multi-pass membrane protein</topology>
    </subcellularLocation>
</comment>
<evidence type="ECO:0000256" key="10">
    <source>
        <dbReference type="ARBA" id="ARBA00023049"/>
    </source>
</evidence>
<keyword evidence="15" id="KW-1185">Reference proteome</keyword>
<feature type="domain" description="Peptidase M50" evidence="13">
    <location>
        <begin position="117"/>
        <end position="152"/>
    </location>
</feature>
<comment type="caution">
    <text evidence="14">The sequence shown here is derived from an EMBL/GenBank/DDBJ whole genome shotgun (WGS) entry which is preliminary data.</text>
</comment>
<proteinExistence type="inferred from homology"/>
<evidence type="ECO:0000256" key="6">
    <source>
        <dbReference type="ARBA" id="ARBA00022723"/>
    </source>
</evidence>
<sequence>MKIGRVSGMEIHLNNYFLALLGLFFVAGVLGKGLIAFAVVLFHELAHVAVARRLGVQVSDIELLPFGGVSRMGGDIVFDPAKEVYVAVAGPAANLFLTGLGTVLNNHSLWDKDLGLFFLHCNLMVAAFNLLPALPLDGGRVFRAYLARRSGLKKATYLAAWWGQFWGVVITAGGLAGLVMRLSGLDIIITGLFLLYAATREKSLAPYHFIRHLVQKKNELAAAGVLPGEPLVSLDTVRLGHLIQAFLPQRFHLVLLLGHDWQYKGVVSEVQIIEALLAEGVDCPVGKLLNPHV</sequence>
<keyword evidence="8" id="KW-0862">Zinc</keyword>
<keyword evidence="11 12" id="KW-0472">Membrane</keyword>
<comment type="similarity">
    <text evidence="3">Belongs to the peptidase M50B family.</text>
</comment>
<evidence type="ECO:0000256" key="1">
    <source>
        <dbReference type="ARBA" id="ARBA00001947"/>
    </source>
</evidence>
<gene>
    <name evidence="14" type="ORF">L7E55_08070</name>
</gene>
<dbReference type="Pfam" id="PF02163">
    <property type="entry name" value="Peptidase_M50"/>
    <property type="match status" value="2"/>
</dbReference>
<evidence type="ECO:0000256" key="5">
    <source>
        <dbReference type="ARBA" id="ARBA00022692"/>
    </source>
</evidence>
<dbReference type="EMBL" id="JAKOAV010000012">
    <property type="protein sequence ID" value="MDF9408311.1"/>
    <property type="molecule type" value="Genomic_DNA"/>
</dbReference>
<dbReference type="GO" id="GO:0008237">
    <property type="term" value="F:metallopeptidase activity"/>
    <property type="evidence" value="ECO:0007669"/>
    <property type="project" value="UniProtKB-KW"/>
</dbReference>
<organism evidence="14 15">
    <name type="scientific">Pelotomaculum isophthalicicum JI</name>
    <dbReference type="NCBI Taxonomy" id="947010"/>
    <lineage>
        <taxon>Bacteria</taxon>
        <taxon>Bacillati</taxon>
        <taxon>Bacillota</taxon>
        <taxon>Clostridia</taxon>
        <taxon>Eubacteriales</taxon>
        <taxon>Desulfotomaculaceae</taxon>
        <taxon>Pelotomaculum</taxon>
    </lineage>
</organism>
<dbReference type="CDD" id="cd06161">
    <property type="entry name" value="S2P-M50_SpoIVFB"/>
    <property type="match status" value="1"/>
</dbReference>
<dbReference type="GO" id="GO:0006508">
    <property type="term" value="P:proteolysis"/>
    <property type="evidence" value="ECO:0007669"/>
    <property type="project" value="UniProtKB-KW"/>
</dbReference>